<evidence type="ECO:0000313" key="1">
    <source>
        <dbReference type="EMBL" id="KAI3547758.1"/>
    </source>
</evidence>
<organism evidence="1 2">
    <name type="scientific">Colletotrichum abscissum</name>
    <dbReference type="NCBI Taxonomy" id="1671311"/>
    <lineage>
        <taxon>Eukaryota</taxon>
        <taxon>Fungi</taxon>
        <taxon>Dikarya</taxon>
        <taxon>Ascomycota</taxon>
        <taxon>Pezizomycotina</taxon>
        <taxon>Sordariomycetes</taxon>
        <taxon>Hypocreomycetidae</taxon>
        <taxon>Glomerellales</taxon>
        <taxon>Glomerellaceae</taxon>
        <taxon>Colletotrichum</taxon>
        <taxon>Colletotrichum acutatum species complex</taxon>
    </lineage>
</organism>
<dbReference type="EMBL" id="SDAQ01000052">
    <property type="protein sequence ID" value="KAI3547758.1"/>
    <property type="molecule type" value="Genomic_DNA"/>
</dbReference>
<protein>
    <submittedName>
        <fullName evidence="1">Uncharacterized protein</fullName>
    </submittedName>
</protein>
<dbReference type="AlphaFoldDB" id="A0A9P9XCL1"/>
<keyword evidence="2" id="KW-1185">Reference proteome</keyword>
<reference evidence="1" key="1">
    <citation type="submission" date="2019-01" db="EMBL/GenBank/DDBJ databases">
        <title>Colletotrichum abscissum LGMF1257.</title>
        <authorList>
            <person name="Baroncelli R."/>
        </authorList>
    </citation>
    <scope>NUCLEOTIDE SEQUENCE</scope>
    <source>
        <strain evidence="1">Ca142</strain>
    </source>
</reference>
<gene>
    <name evidence="1" type="ORF">CABS02_08570</name>
</gene>
<name>A0A9P9XCL1_9PEZI</name>
<proteinExistence type="predicted"/>
<dbReference type="Proteomes" id="UP001056436">
    <property type="component" value="Unassembled WGS sequence"/>
</dbReference>
<sequence length="160" mass="17927">MDDDPAERVFLRLLSRRAVTFRPLWDCVILLFEFMPGRLDGFIGLRLLHVLMLVDGRCIAFAFRLARHVTRLVHRRSAAVAAVVPSTRPSKLPPPRFQWTQDSTTFRRVVKGQRGPVGDGDLAVADSQTNDSIQLYQLAVVAPLPRVPPLSLQWPAASGF</sequence>
<evidence type="ECO:0000313" key="2">
    <source>
        <dbReference type="Proteomes" id="UP001056436"/>
    </source>
</evidence>
<comment type="caution">
    <text evidence="1">The sequence shown here is derived from an EMBL/GenBank/DDBJ whole genome shotgun (WGS) entry which is preliminary data.</text>
</comment>
<accession>A0A9P9XCL1</accession>